<evidence type="ECO:0000313" key="3">
    <source>
        <dbReference type="Proteomes" id="UP000280834"/>
    </source>
</evidence>
<keyword evidence="1" id="KW-0812">Transmembrane</keyword>
<name>A0A0R3Q948_9BILA</name>
<reference evidence="4" key="1">
    <citation type="submission" date="2017-02" db="UniProtKB">
        <authorList>
            <consortium name="WormBaseParasite"/>
        </authorList>
    </citation>
    <scope>IDENTIFICATION</scope>
</reference>
<dbReference type="AlphaFoldDB" id="A0A0R3Q948"/>
<gene>
    <name evidence="2" type="ORF">BTMF_LOCUS2180</name>
</gene>
<evidence type="ECO:0000313" key="2">
    <source>
        <dbReference type="EMBL" id="VDO11954.1"/>
    </source>
</evidence>
<dbReference type="WBParaSite" id="BTMF_0000285601-mRNA-1">
    <property type="protein sequence ID" value="BTMF_0000285601-mRNA-1"/>
    <property type="gene ID" value="BTMF_0000285601"/>
</dbReference>
<dbReference type="EMBL" id="UZAG01001728">
    <property type="protein sequence ID" value="VDO11954.1"/>
    <property type="molecule type" value="Genomic_DNA"/>
</dbReference>
<protein>
    <submittedName>
        <fullName evidence="4">MFS domain-containing protein</fullName>
    </submittedName>
</protein>
<dbReference type="InterPro" id="IPR036259">
    <property type="entry name" value="MFS_trans_sf"/>
</dbReference>
<keyword evidence="1" id="KW-1133">Transmembrane helix</keyword>
<feature type="transmembrane region" description="Helical" evidence="1">
    <location>
        <begin position="12"/>
        <end position="31"/>
    </location>
</feature>
<evidence type="ECO:0000256" key="1">
    <source>
        <dbReference type="SAM" id="Phobius"/>
    </source>
</evidence>
<proteinExistence type="predicted"/>
<sequence>MTLVEQFGTWAMIVPFGSLSLIAGLIVIFCIPETMGKPLPETIEEIEDDFCPSNEEMLTLSNASKKKNDS</sequence>
<keyword evidence="3" id="KW-1185">Reference proteome</keyword>
<keyword evidence="1" id="KW-0472">Membrane</keyword>
<dbReference type="STRING" id="42155.A0A0R3Q948"/>
<dbReference type="Gene3D" id="1.20.1250.20">
    <property type="entry name" value="MFS general substrate transporter like domains"/>
    <property type="match status" value="1"/>
</dbReference>
<organism evidence="4">
    <name type="scientific">Brugia timori</name>
    <dbReference type="NCBI Taxonomy" id="42155"/>
    <lineage>
        <taxon>Eukaryota</taxon>
        <taxon>Metazoa</taxon>
        <taxon>Ecdysozoa</taxon>
        <taxon>Nematoda</taxon>
        <taxon>Chromadorea</taxon>
        <taxon>Rhabditida</taxon>
        <taxon>Spirurina</taxon>
        <taxon>Spiruromorpha</taxon>
        <taxon>Filarioidea</taxon>
        <taxon>Onchocercidae</taxon>
        <taxon>Brugia</taxon>
    </lineage>
</organism>
<dbReference type="Proteomes" id="UP000280834">
    <property type="component" value="Unassembled WGS sequence"/>
</dbReference>
<evidence type="ECO:0000313" key="4">
    <source>
        <dbReference type="WBParaSite" id="BTMF_0000285601-mRNA-1"/>
    </source>
</evidence>
<reference evidence="2 3" key="2">
    <citation type="submission" date="2018-11" db="EMBL/GenBank/DDBJ databases">
        <authorList>
            <consortium name="Pathogen Informatics"/>
        </authorList>
    </citation>
    <scope>NUCLEOTIDE SEQUENCE [LARGE SCALE GENOMIC DNA]</scope>
</reference>
<accession>A0A0R3Q948</accession>